<comment type="caution">
    <text evidence="1">The sequence shown here is derived from an EMBL/GenBank/DDBJ whole genome shotgun (WGS) entry which is preliminary data.</text>
</comment>
<protein>
    <submittedName>
        <fullName evidence="1">DUF3800 domain-containing protein</fullName>
    </submittedName>
</protein>
<sequence length="227" mass="25798">MCVDESGVRWLSHELDELAKSIYPNNPAAIEFHASEIFQGKNDPWKSMSKGGRIETICRVLQVLKNAFDSTSVFAVAVEKRPTTRDSMLIAYEKVSQLFNNHLEHDSGVPDRGIIILDDTSYKTGLQDLAVEIRRTGNRKGSQNRSIIEIPMFVDSKASRIVQLADHIAYAVFRRYNAMDYKYYSEIEGRFIFKENLCYSLGHVTNNQDCTCPACLTRKSYEKTPGV</sequence>
<dbReference type="Proteomes" id="UP000589373">
    <property type="component" value="Unassembled WGS sequence"/>
</dbReference>
<reference evidence="1 2" key="1">
    <citation type="journal article" date="2020" name="Biotechnol. Biofuels">
        <title>New insights from the biogas microbiome by comprehensive genome-resolved metagenomics of nearly 1600 species originating from multiple anaerobic digesters.</title>
        <authorList>
            <person name="Campanaro S."/>
            <person name="Treu L."/>
            <person name="Rodriguez-R L.M."/>
            <person name="Kovalovszki A."/>
            <person name="Ziels R.M."/>
            <person name="Maus I."/>
            <person name="Zhu X."/>
            <person name="Kougias P.G."/>
            <person name="Basile A."/>
            <person name="Luo G."/>
            <person name="Schluter A."/>
            <person name="Konstantinidis K.T."/>
            <person name="Angelidaki I."/>
        </authorList>
    </citation>
    <scope>NUCLEOTIDE SEQUENCE [LARGE SCALE GENOMIC DNA]</scope>
    <source>
        <strain evidence="1">AS07pgkLD_105</strain>
    </source>
</reference>
<dbReference type="EMBL" id="JAAZCD010000150">
    <property type="protein sequence ID" value="NLD31928.1"/>
    <property type="molecule type" value="Genomic_DNA"/>
</dbReference>
<dbReference type="Pfam" id="PF12686">
    <property type="entry name" value="DUF3800"/>
    <property type="match status" value="1"/>
</dbReference>
<proteinExistence type="predicted"/>
<evidence type="ECO:0000313" key="1">
    <source>
        <dbReference type="EMBL" id="NLD31928.1"/>
    </source>
</evidence>
<dbReference type="InterPro" id="IPR024524">
    <property type="entry name" value="DUF3800"/>
</dbReference>
<feature type="non-terminal residue" evidence="1">
    <location>
        <position position="227"/>
    </location>
</feature>
<gene>
    <name evidence="1" type="ORF">GX662_06660</name>
</gene>
<name>A0A847D5I5_9LACT</name>
<organism evidence="1 2">
    <name type="scientific">Trichococcus flocculiformis</name>
    <dbReference type="NCBI Taxonomy" id="82803"/>
    <lineage>
        <taxon>Bacteria</taxon>
        <taxon>Bacillati</taxon>
        <taxon>Bacillota</taxon>
        <taxon>Bacilli</taxon>
        <taxon>Lactobacillales</taxon>
        <taxon>Carnobacteriaceae</taxon>
        <taxon>Trichococcus</taxon>
    </lineage>
</organism>
<accession>A0A847D5I5</accession>
<dbReference type="RefSeq" id="WP_276645860.1">
    <property type="nucleotide sequence ID" value="NZ_JAAZCD010000150.1"/>
</dbReference>
<dbReference type="AlphaFoldDB" id="A0A847D5I5"/>
<evidence type="ECO:0000313" key="2">
    <source>
        <dbReference type="Proteomes" id="UP000589373"/>
    </source>
</evidence>